<reference evidence="3 4" key="1">
    <citation type="submission" date="2022-10" db="EMBL/GenBank/DDBJ databases">
        <title>Defluviimonas sp. nov., isolated from ocean surface sediments.</title>
        <authorList>
            <person name="He W."/>
            <person name="Wang L."/>
            <person name="Zhang D.-F."/>
        </authorList>
    </citation>
    <scope>NUCLEOTIDE SEQUENCE [LARGE SCALE GENOMIC DNA]</scope>
    <source>
        <strain evidence="3 4">WL0050</strain>
    </source>
</reference>
<evidence type="ECO:0000256" key="1">
    <source>
        <dbReference type="SAM" id="MobiDB-lite"/>
    </source>
</evidence>
<evidence type="ECO:0000256" key="2">
    <source>
        <dbReference type="SAM" id="Phobius"/>
    </source>
</evidence>
<comment type="caution">
    <text evidence="3">The sequence shown here is derived from an EMBL/GenBank/DDBJ whole genome shotgun (WGS) entry which is preliminary data.</text>
</comment>
<protein>
    <submittedName>
        <fullName evidence="3">DUF805 domain-containing protein</fullName>
    </submittedName>
</protein>
<evidence type="ECO:0000313" key="3">
    <source>
        <dbReference type="EMBL" id="MCV2874062.1"/>
    </source>
</evidence>
<feature type="transmembrane region" description="Helical" evidence="2">
    <location>
        <begin position="26"/>
        <end position="50"/>
    </location>
</feature>
<dbReference type="Pfam" id="PF05656">
    <property type="entry name" value="DUF805"/>
    <property type="match status" value="1"/>
</dbReference>
<keyword evidence="2" id="KW-0812">Transmembrane</keyword>
<dbReference type="PANTHER" id="PTHR34980">
    <property type="entry name" value="INNER MEMBRANE PROTEIN-RELATED-RELATED"/>
    <property type="match status" value="1"/>
</dbReference>
<feature type="transmembrane region" description="Helical" evidence="2">
    <location>
        <begin position="92"/>
        <end position="111"/>
    </location>
</feature>
<dbReference type="InterPro" id="IPR008523">
    <property type="entry name" value="DUF805"/>
</dbReference>
<keyword evidence="2" id="KW-1133">Transmembrane helix</keyword>
<accession>A0ABT2ZSG1</accession>
<keyword evidence="2" id="KW-0472">Membrane</keyword>
<gene>
    <name evidence="3" type="ORF">OEZ71_17330</name>
</gene>
<organism evidence="3 4">
    <name type="scientific">Albidovulum litorale</name>
    <dbReference type="NCBI Taxonomy" id="2984134"/>
    <lineage>
        <taxon>Bacteria</taxon>
        <taxon>Pseudomonadati</taxon>
        <taxon>Pseudomonadota</taxon>
        <taxon>Alphaproteobacteria</taxon>
        <taxon>Rhodobacterales</taxon>
        <taxon>Paracoccaceae</taxon>
        <taxon>Albidovulum</taxon>
    </lineage>
</organism>
<sequence>MQIMTAVRTCFSKYATFSGRARRAEYWWFVAFNIMVNIGLGIIDGIAFGLQHGMMGGAPGSPLSSLYSLAVFLPSLAAGVRRLHDTGKSGWWVLIWLIPIIGWILLIWWLATPGDEGPNEYGPDPLAGEGYGPSSIPRVPRQ</sequence>
<dbReference type="Proteomes" id="UP001652564">
    <property type="component" value="Unassembled WGS sequence"/>
</dbReference>
<proteinExistence type="predicted"/>
<dbReference type="PANTHER" id="PTHR34980:SF2">
    <property type="entry name" value="INNER MEMBRANE PROTEIN YHAH-RELATED"/>
    <property type="match status" value="1"/>
</dbReference>
<dbReference type="RefSeq" id="WP_263741314.1">
    <property type="nucleotide sequence ID" value="NZ_JAOWKZ010000004.1"/>
</dbReference>
<feature type="transmembrane region" description="Helical" evidence="2">
    <location>
        <begin position="62"/>
        <end position="80"/>
    </location>
</feature>
<name>A0ABT2ZSG1_9RHOB</name>
<dbReference type="EMBL" id="JAOWKZ010000004">
    <property type="protein sequence ID" value="MCV2874062.1"/>
    <property type="molecule type" value="Genomic_DNA"/>
</dbReference>
<evidence type="ECO:0000313" key="4">
    <source>
        <dbReference type="Proteomes" id="UP001652564"/>
    </source>
</evidence>
<keyword evidence="4" id="KW-1185">Reference proteome</keyword>
<feature type="region of interest" description="Disordered" evidence="1">
    <location>
        <begin position="120"/>
        <end position="142"/>
    </location>
</feature>